<dbReference type="EC" id="2.3.1.41" evidence="2"/>
<evidence type="ECO:0000313" key="2">
    <source>
        <dbReference type="EMBL" id="EUA90469.1"/>
    </source>
</evidence>
<protein>
    <submittedName>
        <fullName evidence="2">Phthiocerol/phenolphthiocerol synthesis polyketide synthase type I PpsB domain protein</fullName>
        <ecNumber evidence="2">2.3.1.41</ecNumber>
    </submittedName>
</protein>
<keyword evidence="2" id="KW-0012">Acyltransferase</keyword>
<dbReference type="EMBL" id="JAOL01000105">
    <property type="protein sequence ID" value="EUA90469.1"/>
    <property type="molecule type" value="Genomic_DNA"/>
</dbReference>
<dbReference type="Proteomes" id="UP000020681">
    <property type="component" value="Unassembled WGS sequence"/>
</dbReference>
<comment type="caution">
    <text evidence="2">The sequence shown here is derived from an EMBL/GenBank/DDBJ whole genome shotgun (WGS) entry which is preliminary data.</text>
</comment>
<reference evidence="2 3" key="1">
    <citation type="submission" date="2014-01" db="EMBL/GenBank/DDBJ databases">
        <authorList>
            <person name="Dobos K."/>
            <person name="Lenaerts A."/>
            <person name="Ordway D."/>
            <person name="DeGroote M.A."/>
            <person name="Parker T."/>
            <person name="Sizemore C."/>
            <person name="Tallon L.J."/>
            <person name="Sadzewicz L.K."/>
            <person name="Sengamalay N."/>
            <person name="Fraser C.M."/>
            <person name="Hine E."/>
            <person name="Shefchek K.A."/>
            <person name="Das S.P."/>
            <person name="Tettelin H."/>
        </authorList>
    </citation>
    <scope>NUCLEOTIDE SEQUENCE [LARGE SCALE GENOMIC DNA]</scope>
    <source>
        <strain evidence="2 3">Harvey</strain>
    </source>
</reference>
<sequence>MDTRWSPESGSLLDEWSHKVVWAAQSLPDTPSAQTAVHGRWLVLGNADLAAELGRGADVLDSDSEPAALARALSDVDYVLYAPPVPPTRSMSQRPTSCSTRRAASPLR</sequence>
<evidence type="ECO:0000313" key="3">
    <source>
        <dbReference type="Proteomes" id="UP000020681"/>
    </source>
</evidence>
<gene>
    <name evidence="2" type="ORF">I551_3202</name>
</gene>
<organism evidence="2 3">
    <name type="scientific">Mycobacterium ulcerans str. Harvey</name>
    <dbReference type="NCBI Taxonomy" id="1299332"/>
    <lineage>
        <taxon>Bacteria</taxon>
        <taxon>Bacillati</taxon>
        <taxon>Actinomycetota</taxon>
        <taxon>Actinomycetes</taxon>
        <taxon>Mycobacteriales</taxon>
        <taxon>Mycobacteriaceae</taxon>
        <taxon>Mycobacterium</taxon>
        <taxon>Mycobacterium ulcerans group</taxon>
    </lineage>
</organism>
<keyword evidence="2" id="KW-0808">Transferase</keyword>
<proteinExistence type="predicted"/>
<keyword evidence="3" id="KW-1185">Reference proteome</keyword>
<name>A0ABP3AHS5_MYCUL</name>
<evidence type="ECO:0000256" key="1">
    <source>
        <dbReference type="SAM" id="MobiDB-lite"/>
    </source>
</evidence>
<feature type="compositionally biased region" description="Polar residues" evidence="1">
    <location>
        <begin position="89"/>
        <end position="102"/>
    </location>
</feature>
<feature type="region of interest" description="Disordered" evidence="1">
    <location>
        <begin position="85"/>
        <end position="108"/>
    </location>
</feature>
<dbReference type="GO" id="GO:0004315">
    <property type="term" value="F:3-oxoacyl-[acyl-carrier-protein] synthase activity"/>
    <property type="evidence" value="ECO:0007669"/>
    <property type="project" value="UniProtKB-EC"/>
</dbReference>
<accession>A0ABP3AHS5</accession>